<evidence type="ECO:0000313" key="1">
    <source>
        <dbReference type="EMBL" id="CAB4715744.1"/>
    </source>
</evidence>
<organism evidence="4">
    <name type="scientific">freshwater metagenome</name>
    <dbReference type="NCBI Taxonomy" id="449393"/>
    <lineage>
        <taxon>unclassified sequences</taxon>
        <taxon>metagenomes</taxon>
        <taxon>ecological metagenomes</taxon>
    </lineage>
</organism>
<dbReference type="EMBL" id="CAFBOF010000001">
    <property type="protein sequence ID" value="CAB4968090.1"/>
    <property type="molecule type" value="Genomic_DNA"/>
</dbReference>
<accession>A0A6J7Q397</accession>
<evidence type="ECO:0000313" key="2">
    <source>
        <dbReference type="EMBL" id="CAB4893393.1"/>
    </source>
</evidence>
<dbReference type="Gene3D" id="3.30.70.100">
    <property type="match status" value="1"/>
</dbReference>
<gene>
    <name evidence="1" type="ORF">UFOPK2683_00262</name>
    <name evidence="2" type="ORF">UFOPK3605_00045</name>
    <name evidence="3" type="ORF">UFOPK3897_00049</name>
    <name evidence="4" type="ORF">UFOPK4121_00110</name>
</gene>
<dbReference type="InterPro" id="IPR011008">
    <property type="entry name" value="Dimeric_a/b-barrel"/>
</dbReference>
<dbReference type="EMBL" id="CAFBPQ010000001">
    <property type="protein sequence ID" value="CAB5012098.1"/>
    <property type="molecule type" value="Genomic_DNA"/>
</dbReference>
<dbReference type="EMBL" id="CAFBMM010000001">
    <property type="protein sequence ID" value="CAB4893393.1"/>
    <property type="molecule type" value="Genomic_DNA"/>
</dbReference>
<sequence length="117" mass="13179">MAKGVFLAFSNAANDQVHEEYNEWYDNVHMKEVLALPGVISARRFKLANAQIMPGDDAGGRNYLALYEVEVENWEDLARVQQQGFANGNITINTDLLQLDPMVQTMVFEEITAETRG</sequence>
<proteinExistence type="predicted"/>
<dbReference type="SUPFAM" id="SSF54909">
    <property type="entry name" value="Dimeric alpha+beta barrel"/>
    <property type="match status" value="1"/>
</dbReference>
<dbReference type="EMBL" id="CAEZYK010000008">
    <property type="protein sequence ID" value="CAB4715744.1"/>
    <property type="molecule type" value="Genomic_DNA"/>
</dbReference>
<evidence type="ECO:0000313" key="4">
    <source>
        <dbReference type="EMBL" id="CAB5012098.1"/>
    </source>
</evidence>
<protein>
    <submittedName>
        <fullName evidence="4">Unannotated protein</fullName>
    </submittedName>
</protein>
<dbReference type="AlphaFoldDB" id="A0A6J7Q397"/>
<reference evidence="4" key="1">
    <citation type="submission" date="2020-05" db="EMBL/GenBank/DDBJ databases">
        <authorList>
            <person name="Chiriac C."/>
            <person name="Salcher M."/>
            <person name="Ghai R."/>
            <person name="Kavagutti S V."/>
        </authorList>
    </citation>
    <scope>NUCLEOTIDE SEQUENCE</scope>
</reference>
<dbReference type="Pfam" id="PF14114">
    <property type="entry name" value="DUF4286"/>
    <property type="match status" value="1"/>
</dbReference>
<name>A0A6J7Q397_9ZZZZ</name>
<dbReference type="InterPro" id="IPR025563">
    <property type="entry name" value="DUF4286"/>
</dbReference>
<evidence type="ECO:0000313" key="3">
    <source>
        <dbReference type="EMBL" id="CAB4968090.1"/>
    </source>
</evidence>